<organism evidence="1 2">
    <name type="scientific">Platanthera guangdongensis</name>
    <dbReference type="NCBI Taxonomy" id="2320717"/>
    <lineage>
        <taxon>Eukaryota</taxon>
        <taxon>Viridiplantae</taxon>
        <taxon>Streptophyta</taxon>
        <taxon>Embryophyta</taxon>
        <taxon>Tracheophyta</taxon>
        <taxon>Spermatophyta</taxon>
        <taxon>Magnoliopsida</taxon>
        <taxon>Liliopsida</taxon>
        <taxon>Asparagales</taxon>
        <taxon>Orchidaceae</taxon>
        <taxon>Orchidoideae</taxon>
        <taxon>Orchideae</taxon>
        <taxon>Orchidinae</taxon>
        <taxon>Platanthera</taxon>
    </lineage>
</organism>
<dbReference type="Proteomes" id="UP001412067">
    <property type="component" value="Unassembled WGS sequence"/>
</dbReference>
<protein>
    <submittedName>
        <fullName evidence="1">Uncharacterized protein</fullName>
    </submittedName>
</protein>
<evidence type="ECO:0000313" key="2">
    <source>
        <dbReference type="Proteomes" id="UP001412067"/>
    </source>
</evidence>
<comment type="caution">
    <text evidence="1">The sequence shown here is derived from an EMBL/GenBank/DDBJ whole genome shotgun (WGS) entry which is preliminary data.</text>
</comment>
<evidence type="ECO:0000313" key="1">
    <source>
        <dbReference type="EMBL" id="KAK8964436.1"/>
    </source>
</evidence>
<proteinExistence type="predicted"/>
<accession>A0ABR2MKB3</accession>
<gene>
    <name evidence="1" type="ORF">KSP40_PGU014860</name>
</gene>
<name>A0ABR2MKB3_9ASPA</name>
<sequence>MDSAKVSWVQAREVGDYPILGSLSIQVVDCFLLFDAEAKKAVVTKGKQVQRDSPEGERVQMYGFAPSREVPRGLQGIPYGQLEGGCVFFCQRPRL</sequence>
<keyword evidence="2" id="KW-1185">Reference proteome</keyword>
<dbReference type="EMBL" id="JBBWWR010000007">
    <property type="protein sequence ID" value="KAK8964436.1"/>
    <property type="molecule type" value="Genomic_DNA"/>
</dbReference>
<reference evidence="1 2" key="1">
    <citation type="journal article" date="2022" name="Nat. Plants">
        <title>Genomes of leafy and leafless Platanthera orchids illuminate the evolution of mycoheterotrophy.</title>
        <authorList>
            <person name="Li M.H."/>
            <person name="Liu K.W."/>
            <person name="Li Z."/>
            <person name="Lu H.C."/>
            <person name="Ye Q.L."/>
            <person name="Zhang D."/>
            <person name="Wang J.Y."/>
            <person name="Li Y.F."/>
            <person name="Zhong Z.M."/>
            <person name="Liu X."/>
            <person name="Yu X."/>
            <person name="Liu D.K."/>
            <person name="Tu X.D."/>
            <person name="Liu B."/>
            <person name="Hao Y."/>
            <person name="Liao X.Y."/>
            <person name="Jiang Y.T."/>
            <person name="Sun W.H."/>
            <person name="Chen J."/>
            <person name="Chen Y.Q."/>
            <person name="Ai Y."/>
            <person name="Zhai J.W."/>
            <person name="Wu S.S."/>
            <person name="Zhou Z."/>
            <person name="Hsiao Y.Y."/>
            <person name="Wu W.L."/>
            <person name="Chen Y.Y."/>
            <person name="Lin Y.F."/>
            <person name="Hsu J.L."/>
            <person name="Li C.Y."/>
            <person name="Wang Z.W."/>
            <person name="Zhao X."/>
            <person name="Zhong W.Y."/>
            <person name="Ma X.K."/>
            <person name="Ma L."/>
            <person name="Huang J."/>
            <person name="Chen G.Z."/>
            <person name="Huang M.Z."/>
            <person name="Huang L."/>
            <person name="Peng D.H."/>
            <person name="Luo Y.B."/>
            <person name="Zou S.Q."/>
            <person name="Chen S.P."/>
            <person name="Lan S."/>
            <person name="Tsai W.C."/>
            <person name="Van de Peer Y."/>
            <person name="Liu Z.J."/>
        </authorList>
    </citation>
    <scope>NUCLEOTIDE SEQUENCE [LARGE SCALE GENOMIC DNA]</scope>
    <source>
        <strain evidence="1">Lor288</strain>
    </source>
</reference>